<dbReference type="GO" id="GO:0140359">
    <property type="term" value="F:ABC-type transporter activity"/>
    <property type="evidence" value="ECO:0007669"/>
    <property type="project" value="InterPro"/>
</dbReference>
<dbReference type="GO" id="GO:0005886">
    <property type="term" value="C:plasma membrane"/>
    <property type="evidence" value="ECO:0007669"/>
    <property type="project" value="UniProtKB-ARBA"/>
</dbReference>
<reference evidence="11 12" key="1">
    <citation type="submission" date="2024-01" db="EMBL/GenBank/DDBJ databases">
        <authorList>
            <person name="Waweru B."/>
        </authorList>
    </citation>
    <scope>NUCLEOTIDE SEQUENCE [LARGE SCALE GENOMIC DNA]</scope>
</reference>
<name>A0AAV1RXY1_9ROSI</name>
<feature type="transmembrane region" description="Helical" evidence="9">
    <location>
        <begin position="762"/>
        <end position="784"/>
    </location>
</feature>
<dbReference type="InterPro" id="IPR003439">
    <property type="entry name" value="ABC_transporter-like_ATP-bd"/>
</dbReference>
<dbReference type="SUPFAM" id="SSF52540">
    <property type="entry name" value="P-loop containing nucleoside triphosphate hydrolases"/>
    <property type="match status" value="2"/>
</dbReference>
<evidence type="ECO:0000256" key="7">
    <source>
        <dbReference type="ARBA" id="ARBA00023136"/>
    </source>
</evidence>
<evidence type="ECO:0000256" key="8">
    <source>
        <dbReference type="SAM" id="MobiDB-lite"/>
    </source>
</evidence>
<feature type="transmembrane region" description="Helical" evidence="9">
    <location>
        <begin position="1652"/>
        <end position="1673"/>
    </location>
</feature>
<dbReference type="InterPro" id="IPR003593">
    <property type="entry name" value="AAA+_ATPase"/>
</dbReference>
<feature type="compositionally biased region" description="Polar residues" evidence="8">
    <location>
        <begin position="1035"/>
        <end position="1047"/>
    </location>
</feature>
<keyword evidence="6 9" id="KW-1133">Transmembrane helix</keyword>
<organism evidence="11 12">
    <name type="scientific">Dovyalis caffra</name>
    <dbReference type="NCBI Taxonomy" id="77055"/>
    <lineage>
        <taxon>Eukaryota</taxon>
        <taxon>Viridiplantae</taxon>
        <taxon>Streptophyta</taxon>
        <taxon>Embryophyta</taxon>
        <taxon>Tracheophyta</taxon>
        <taxon>Spermatophyta</taxon>
        <taxon>Magnoliopsida</taxon>
        <taxon>eudicotyledons</taxon>
        <taxon>Gunneridae</taxon>
        <taxon>Pentapetalae</taxon>
        <taxon>rosids</taxon>
        <taxon>fabids</taxon>
        <taxon>Malpighiales</taxon>
        <taxon>Salicaceae</taxon>
        <taxon>Flacourtieae</taxon>
        <taxon>Dovyalis</taxon>
    </lineage>
</organism>
<dbReference type="Proteomes" id="UP001314170">
    <property type="component" value="Unassembled WGS sequence"/>
</dbReference>
<evidence type="ECO:0000256" key="5">
    <source>
        <dbReference type="ARBA" id="ARBA00022840"/>
    </source>
</evidence>
<feature type="transmembrane region" description="Helical" evidence="9">
    <location>
        <begin position="1452"/>
        <end position="1471"/>
    </location>
</feature>
<comment type="caution">
    <text evidence="11">The sequence shown here is derived from an EMBL/GenBank/DDBJ whole genome shotgun (WGS) entry which is preliminary data.</text>
</comment>
<gene>
    <name evidence="11" type="ORF">DCAF_LOCUS15545</name>
</gene>
<sequence length="1681" mass="188428">MANQFKSHPSFMWWARDHTEFGEPPSRTPSSVGRECIPPTTRQSSVGSTEHMPTTRRPSSVCSEHVSLSTRQSSVGSECISPTRRQPSVCREHIPPPTRQSSVGCEHVSVVSDSVITLPSQGAMTPATTGVNTPIFSGGSSQEFQYKIEKASPETARHVALRMYESMKRYGLREDAGKIIGKEANEIEEIKEEGVDRVGRKSEELMGMDYLLRDGFVSYLRDMAKITPPIPQQVVRFSNIKFTRKFHVSDGTYETFGNKVVKCFVGPLKTLLQEKDSTWLQVLKGVDGYIMPGSMTLLLGPPGSGKSTLLEVLAGRVKETKNSILEGEVMYNDKYASEISLSRLIAYINGQLNKHIPFLSVRETLEFARDCTQGLQPENFTPQMRKFFAHALVEGQDPFLEYVLEILSLKEIQHKLAGDEISDTDRQKLTTAELALGTYSVMLYDQPFSGSDLAATYDLVDTLRTISRIQQSSAIMSITQLSQEVFDLFDRIILLGDGHVLFQGPRQDAIPYFSNLGYTKPSHVESNEFLEDIAAGNGSQYLAQGARPYTLDELVACYKISDHYNDIIRIVHKDDGKHTYWVESEPGLGLSLKTPSKYHYSADAGPRRETELIVAKLSRKVGHSGGIESTGRVQTGDVVTAISMNKEEMQYLSVGPRKTQHERASHVYSRLKQARGRIRLQVERYKDKEEEYQAQWEQFQRPFVQTWWKSTKTLINRQIKITKRLHALIKLRLLQAVLLGFFAGTLFYKLGGQYNQQKMNSIRALGFVSTMSIMLINLVQLPLYMLQRPIFYKHKTLRFFRVSSYIVANCIVNLPQTLLEALTYTLCAYFLAGLSMAGNGSPFFAYVALLCLVAYFGSSVFFFLSTISSIPEAGNALAGLLVSISLLFSGFVIYPSNIPTYWKWLMYVNPIHWANVSFCRFQFSGGYPDPCSNHRGQLAFCDQFPTMTVGKGYLAFYELSEDSKRPWLPYVILLGWTAIAIILTLLGLKNIEFVETSQSLPYIRKSATASNYKEDADSESESYNSFSENSDNYGASKSPSLQNSGTSYRKMKENGTVDGWIEEFRVDLERNGLGIPVEPVTLLFEDLSFTRYNGGNKERSSVFSNITGYAKPQNMLALLGGTRTNKATLLKCLAGRVPCIGNLQANGFRPGAAFCRLIGYVEKLDAHQPYLSIRESLQFSAALRLGKEVSSMMRNIHVELVLSQLGLLPYSNKLVGSLHDSTGKTFEIAKKITIAVELAANPSILLLEEPIFGLDITGTSTILNVLSKVSHSGRVIIASLTHANGRVLSFFDLALILTEEGHQAYFGPVGCNCNELLDYFTSILKAPPYSEKATPVSFVMRVLGLGIRKGRTPQINYAEAYQVSFLQEINSKTISNLKKLIKERAPEDQFSTYSAPYSRQAILVLLRTRRFLWRNVQYTYGRLTGCIMIGLLMGSLYYQIEYKDTYGATSRMLYIYMQVLLVGVISANNVIPQIGTDRLVYFREKRAGMYLPVFYPVSWAVGEIPYIFIATLAVVGIGNGMAGIGTGSMAEFLQYWLALFIFTLCVTYFGMMITFLAPLPTLAAFAVSIVTSMWVSASGVVVALSDIRFYRWMYWSSPFQFAMNVMTSISFYCNTKECAANCSCPKFPDGSYVWDRMASLRSLNHERMDTDIYILCAMCVLFASLAFIFFVVLKHNSPPQL</sequence>
<evidence type="ECO:0000256" key="4">
    <source>
        <dbReference type="ARBA" id="ARBA00022741"/>
    </source>
</evidence>
<dbReference type="EMBL" id="CAWUPB010001160">
    <property type="protein sequence ID" value="CAK7340463.1"/>
    <property type="molecule type" value="Genomic_DNA"/>
</dbReference>
<dbReference type="Pfam" id="PF00005">
    <property type="entry name" value="ABC_tran"/>
    <property type="match status" value="1"/>
</dbReference>
<feature type="transmembrane region" description="Helical" evidence="9">
    <location>
        <begin position="733"/>
        <end position="750"/>
    </location>
</feature>
<feature type="domain" description="ABC transporter" evidence="10">
    <location>
        <begin position="268"/>
        <end position="522"/>
    </location>
</feature>
<dbReference type="PROSITE" id="PS50893">
    <property type="entry name" value="ABC_TRANSPORTER_2"/>
    <property type="match status" value="2"/>
</dbReference>
<feature type="transmembrane region" description="Helical" evidence="9">
    <location>
        <begin position="1562"/>
        <end position="1584"/>
    </location>
</feature>
<dbReference type="InterPro" id="IPR027417">
    <property type="entry name" value="P-loop_NTPase"/>
</dbReference>
<dbReference type="GO" id="GO:0016887">
    <property type="term" value="F:ATP hydrolysis activity"/>
    <property type="evidence" value="ECO:0007669"/>
    <property type="project" value="InterPro"/>
</dbReference>
<evidence type="ECO:0000313" key="11">
    <source>
        <dbReference type="EMBL" id="CAK7340463.1"/>
    </source>
</evidence>
<accession>A0AAV1RXY1</accession>
<evidence type="ECO:0000256" key="9">
    <source>
        <dbReference type="SAM" id="Phobius"/>
    </source>
</evidence>
<keyword evidence="3 9" id="KW-0812">Transmembrane</keyword>
<keyword evidence="7 9" id="KW-0472">Membrane</keyword>
<feature type="transmembrane region" description="Helical" evidence="9">
    <location>
        <begin position="1492"/>
        <end position="1515"/>
    </location>
</feature>
<proteinExistence type="predicted"/>
<dbReference type="InterPro" id="IPR013525">
    <property type="entry name" value="ABC2_TM"/>
</dbReference>
<keyword evidence="5" id="KW-0067">ATP-binding</keyword>
<keyword evidence="12" id="KW-1185">Reference proteome</keyword>
<evidence type="ECO:0000259" key="10">
    <source>
        <dbReference type="PROSITE" id="PS50893"/>
    </source>
</evidence>
<keyword evidence="2" id="KW-0813">Transport</keyword>
<feature type="domain" description="ABC transporter" evidence="10">
    <location>
        <begin position="1082"/>
        <end position="1324"/>
    </location>
</feature>
<feature type="transmembrane region" description="Helical" evidence="9">
    <location>
        <begin position="876"/>
        <end position="894"/>
    </location>
</feature>
<keyword evidence="4" id="KW-0547">Nucleotide-binding</keyword>
<comment type="subcellular location">
    <subcellularLocation>
        <location evidence="1">Membrane</location>
        <topology evidence="1">Multi-pass membrane protein</topology>
    </subcellularLocation>
</comment>
<feature type="compositionally biased region" description="Polar residues" evidence="8">
    <location>
        <begin position="40"/>
        <end position="65"/>
    </location>
</feature>
<dbReference type="PANTHER" id="PTHR19241">
    <property type="entry name" value="ATP-BINDING CASSETTE TRANSPORTER"/>
    <property type="match status" value="1"/>
</dbReference>
<feature type="transmembrane region" description="Helical" evidence="9">
    <location>
        <begin position="1535"/>
        <end position="1555"/>
    </location>
</feature>
<feature type="transmembrane region" description="Helical" evidence="9">
    <location>
        <begin position="843"/>
        <end position="864"/>
    </location>
</feature>
<evidence type="ECO:0000256" key="1">
    <source>
        <dbReference type="ARBA" id="ARBA00004141"/>
    </source>
</evidence>
<evidence type="ECO:0000256" key="3">
    <source>
        <dbReference type="ARBA" id="ARBA00022692"/>
    </source>
</evidence>
<feature type="region of interest" description="Disordered" evidence="8">
    <location>
        <begin position="1014"/>
        <end position="1048"/>
    </location>
</feature>
<dbReference type="Pfam" id="PF01061">
    <property type="entry name" value="ABC2_membrane"/>
    <property type="match status" value="2"/>
</dbReference>
<dbReference type="GO" id="GO:0005524">
    <property type="term" value="F:ATP binding"/>
    <property type="evidence" value="ECO:0007669"/>
    <property type="project" value="UniProtKB-KW"/>
</dbReference>
<protein>
    <recommendedName>
        <fullName evidence="10">ABC transporter domain-containing protein</fullName>
    </recommendedName>
</protein>
<feature type="transmembrane region" description="Helical" evidence="9">
    <location>
        <begin position="967"/>
        <end position="988"/>
    </location>
</feature>
<feature type="compositionally biased region" description="Low complexity" evidence="8">
    <location>
        <begin position="1021"/>
        <end position="1033"/>
    </location>
</feature>
<feature type="transmembrane region" description="Helical" evidence="9">
    <location>
        <begin position="1419"/>
        <end position="1440"/>
    </location>
</feature>
<evidence type="ECO:0000313" key="12">
    <source>
        <dbReference type="Proteomes" id="UP001314170"/>
    </source>
</evidence>
<evidence type="ECO:0000256" key="6">
    <source>
        <dbReference type="ARBA" id="ARBA00022989"/>
    </source>
</evidence>
<evidence type="ECO:0000256" key="2">
    <source>
        <dbReference type="ARBA" id="ARBA00022448"/>
    </source>
</evidence>
<feature type="region of interest" description="Disordered" evidence="8">
    <location>
        <begin position="22"/>
        <end position="65"/>
    </location>
</feature>
<dbReference type="Gene3D" id="3.40.50.300">
    <property type="entry name" value="P-loop containing nucleotide triphosphate hydrolases"/>
    <property type="match status" value="2"/>
</dbReference>
<dbReference type="SMART" id="SM00382">
    <property type="entry name" value="AAA"/>
    <property type="match status" value="2"/>
</dbReference>